<organism evidence="1 2">
    <name type="scientific">Streptomyces coacervatus</name>
    <dbReference type="NCBI Taxonomy" id="647381"/>
    <lineage>
        <taxon>Bacteria</taxon>
        <taxon>Bacillati</taxon>
        <taxon>Actinomycetota</taxon>
        <taxon>Actinomycetes</taxon>
        <taxon>Kitasatosporales</taxon>
        <taxon>Streptomycetaceae</taxon>
        <taxon>Streptomyces</taxon>
    </lineage>
</organism>
<reference evidence="2" key="1">
    <citation type="journal article" date="2019" name="Int. J. Syst. Evol. Microbiol.">
        <title>The Global Catalogue of Microorganisms (GCM) 10K type strain sequencing project: providing services to taxonomists for standard genome sequencing and annotation.</title>
        <authorList>
            <consortium name="The Broad Institute Genomics Platform"/>
            <consortium name="The Broad Institute Genome Sequencing Center for Infectious Disease"/>
            <person name="Wu L."/>
            <person name="Ma J."/>
        </authorList>
    </citation>
    <scope>NUCLEOTIDE SEQUENCE [LARGE SCALE GENOMIC DNA]</scope>
    <source>
        <strain evidence="2">JCM 17138</strain>
    </source>
</reference>
<accession>A0ABP7JCZ3</accession>
<dbReference type="Gene3D" id="3.90.1150.10">
    <property type="entry name" value="Aspartate Aminotransferase, domain 1"/>
    <property type="match status" value="1"/>
</dbReference>
<evidence type="ECO:0000313" key="2">
    <source>
        <dbReference type="Proteomes" id="UP001501009"/>
    </source>
</evidence>
<comment type="caution">
    <text evidence="1">The sequence shown here is derived from an EMBL/GenBank/DDBJ whole genome shotgun (WGS) entry which is preliminary data.</text>
</comment>
<sequence>MFVEATCGGVIVDADGNSFIDFGSGTPVTKVGDSAADLERAASQLRRSPV</sequence>
<name>A0ABP7JCZ3_9ACTN</name>
<keyword evidence="2" id="KW-1185">Reference proteome</keyword>
<dbReference type="Proteomes" id="UP001501009">
    <property type="component" value="Unassembled WGS sequence"/>
</dbReference>
<dbReference type="EMBL" id="BAABDE010000039">
    <property type="protein sequence ID" value="GAA3841537.1"/>
    <property type="molecule type" value="Genomic_DNA"/>
</dbReference>
<gene>
    <name evidence="1" type="ORF">GCM10022403_087170</name>
</gene>
<evidence type="ECO:0000313" key="1">
    <source>
        <dbReference type="EMBL" id="GAA3841537.1"/>
    </source>
</evidence>
<protein>
    <submittedName>
        <fullName evidence="1">Uncharacterized protein</fullName>
    </submittedName>
</protein>
<proteinExistence type="predicted"/>
<dbReference type="InterPro" id="IPR015422">
    <property type="entry name" value="PyrdxlP-dep_Trfase_small"/>
</dbReference>